<dbReference type="Proteomes" id="UP000182491">
    <property type="component" value="Unassembled WGS sequence"/>
</dbReference>
<dbReference type="GO" id="GO:0008236">
    <property type="term" value="F:serine-type peptidase activity"/>
    <property type="evidence" value="ECO:0007669"/>
    <property type="project" value="UniProtKB-KW"/>
</dbReference>
<dbReference type="GO" id="GO:0004175">
    <property type="term" value="F:endopeptidase activity"/>
    <property type="evidence" value="ECO:0007669"/>
    <property type="project" value="TreeGrafter"/>
</dbReference>
<evidence type="ECO:0000256" key="4">
    <source>
        <dbReference type="ARBA" id="ARBA00022825"/>
    </source>
</evidence>
<dbReference type="InterPro" id="IPR001478">
    <property type="entry name" value="PDZ"/>
</dbReference>
<evidence type="ECO:0000313" key="8">
    <source>
        <dbReference type="Proteomes" id="UP000182491"/>
    </source>
</evidence>
<comment type="similarity">
    <text evidence="1 5">Belongs to the peptidase S41A family.</text>
</comment>
<dbReference type="Pfam" id="PF13180">
    <property type="entry name" value="PDZ_2"/>
    <property type="match status" value="1"/>
</dbReference>
<dbReference type="PANTHER" id="PTHR32060">
    <property type="entry name" value="TAIL-SPECIFIC PROTEASE"/>
    <property type="match status" value="1"/>
</dbReference>
<dbReference type="InterPro" id="IPR004447">
    <property type="entry name" value="Peptidase_S41A"/>
</dbReference>
<dbReference type="GO" id="GO:0030288">
    <property type="term" value="C:outer membrane-bounded periplasmic space"/>
    <property type="evidence" value="ECO:0007669"/>
    <property type="project" value="TreeGrafter"/>
</dbReference>
<dbReference type="Pfam" id="PF03572">
    <property type="entry name" value="Peptidase_S41"/>
    <property type="match status" value="1"/>
</dbReference>
<dbReference type="CDD" id="cd07560">
    <property type="entry name" value="Peptidase_S41_CPP"/>
    <property type="match status" value="1"/>
</dbReference>
<reference evidence="8" key="1">
    <citation type="submission" date="2016-10" db="EMBL/GenBank/DDBJ databases">
        <authorList>
            <person name="Varghese N."/>
        </authorList>
    </citation>
    <scope>NUCLEOTIDE SEQUENCE [LARGE SCALE GENOMIC DNA]</scope>
    <source>
        <strain evidence="8">DSM 18820</strain>
    </source>
</reference>
<dbReference type="NCBIfam" id="TIGR00225">
    <property type="entry name" value="prc"/>
    <property type="match status" value="1"/>
</dbReference>
<dbReference type="EMBL" id="FPCA01000002">
    <property type="protein sequence ID" value="SFU63503.1"/>
    <property type="molecule type" value="Genomic_DNA"/>
</dbReference>
<evidence type="ECO:0000256" key="2">
    <source>
        <dbReference type="ARBA" id="ARBA00022670"/>
    </source>
</evidence>
<keyword evidence="2 5" id="KW-0645">Protease</keyword>
<dbReference type="STRING" id="388950.GCA_001611675_01913"/>
<keyword evidence="4 5" id="KW-0720">Serine protease</keyword>
<dbReference type="GO" id="GO:0007165">
    <property type="term" value="P:signal transduction"/>
    <property type="evidence" value="ECO:0007669"/>
    <property type="project" value="TreeGrafter"/>
</dbReference>
<dbReference type="InterPro" id="IPR005151">
    <property type="entry name" value="Tail-specific_protease"/>
</dbReference>
<proteinExistence type="inferred from homology"/>
<dbReference type="Gene3D" id="3.30.750.44">
    <property type="match status" value="1"/>
</dbReference>
<evidence type="ECO:0000256" key="1">
    <source>
        <dbReference type="ARBA" id="ARBA00009179"/>
    </source>
</evidence>
<dbReference type="PANTHER" id="PTHR32060:SF30">
    <property type="entry name" value="CARBOXY-TERMINAL PROCESSING PROTEASE CTPA"/>
    <property type="match status" value="1"/>
</dbReference>
<dbReference type="GO" id="GO:0006508">
    <property type="term" value="P:proteolysis"/>
    <property type="evidence" value="ECO:0007669"/>
    <property type="project" value="UniProtKB-KW"/>
</dbReference>
<dbReference type="SUPFAM" id="SSF50156">
    <property type="entry name" value="PDZ domain-like"/>
    <property type="match status" value="1"/>
</dbReference>
<sequence length="567" mass="63557">MPANGHPMQFKIKHMEKMEQEDERGPIRNSSFQIKLPLFIAMALVVGVLLGATTFSPSSNNPQGTAKSYLKFRDILSYIDRDYVDTVNIEALADYGITQMLKKLDPHTAYIPADELAMARSYLEGDFEGIGVEFNIFKDTIYVVSPISGGPSEAAGIQAGDKIVKVNGETVAGIGITNEGVFKRLRGKQGSKVNLTILRDATRKPLNVSIERSKIPTSSVDVSYMVDNTTGYIKVSRFSANTYEEFKEALTKLKGKGMQQLILDLRGNPGGYMDHAIRMADEFVSGEKMIVYTDGKGDKYDSKTFAEQKGAFEKGPLIVLLDEGSASASEIVAGALQDNDRALIVGRRSFGKGLVQVPIPLNDGSELRLTISRYYTPSGRSIQKPYAGDAESYEMDILNRFENGEYFHPDSSLFVDSLKYKTLQGRAVYGGGGIMPDVFVPRDTMELSHYLSQLYNKNIIREYTLNYYRKNKNTLEKMPFEKFKANFEVTDKMLQDVVQMAREAEVEYNEAEFNRSKNLLRNNLKAFIARSVYGNQGFFPILHQSDEEFQQAIRHFSRAQRLASDSM</sequence>
<dbReference type="Gene3D" id="2.30.42.10">
    <property type="match status" value="1"/>
</dbReference>
<dbReference type="InterPro" id="IPR036034">
    <property type="entry name" value="PDZ_sf"/>
</dbReference>
<keyword evidence="3 5" id="KW-0378">Hydrolase</keyword>
<evidence type="ECO:0000256" key="5">
    <source>
        <dbReference type="RuleBase" id="RU004404"/>
    </source>
</evidence>
<dbReference type="FunFam" id="2.30.42.10:FF:000063">
    <property type="entry name" value="Peptidase, S41 family"/>
    <property type="match status" value="1"/>
</dbReference>
<dbReference type="PROSITE" id="PS50106">
    <property type="entry name" value="PDZ"/>
    <property type="match status" value="1"/>
</dbReference>
<dbReference type="CDD" id="cd06782">
    <property type="entry name" value="cpPDZ_CPP-like"/>
    <property type="match status" value="1"/>
</dbReference>
<accession>A0A1I7HS66</accession>
<gene>
    <name evidence="7" type="ORF">SAMN04487941_1632</name>
</gene>
<evidence type="ECO:0000256" key="3">
    <source>
        <dbReference type="ARBA" id="ARBA00022801"/>
    </source>
</evidence>
<organism evidence="7 8">
    <name type="scientific">Pontibacter akesuensis</name>
    <dbReference type="NCBI Taxonomy" id="388950"/>
    <lineage>
        <taxon>Bacteria</taxon>
        <taxon>Pseudomonadati</taxon>
        <taxon>Bacteroidota</taxon>
        <taxon>Cytophagia</taxon>
        <taxon>Cytophagales</taxon>
        <taxon>Hymenobacteraceae</taxon>
        <taxon>Pontibacter</taxon>
    </lineage>
</organism>
<feature type="domain" description="PDZ" evidence="6">
    <location>
        <begin position="115"/>
        <end position="174"/>
    </location>
</feature>
<name>A0A1I7HS66_9BACT</name>
<dbReference type="AlphaFoldDB" id="A0A1I7HS66"/>
<dbReference type="Gene3D" id="3.90.226.10">
    <property type="entry name" value="2-enoyl-CoA Hydratase, Chain A, domain 1"/>
    <property type="match status" value="1"/>
</dbReference>
<protein>
    <submittedName>
        <fullName evidence="7">C-terminal processing peptidase-3. Serine peptidase. MEROPS family S41A</fullName>
    </submittedName>
</protein>
<dbReference type="SMART" id="SM00228">
    <property type="entry name" value="PDZ"/>
    <property type="match status" value="1"/>
</dbReference>
<keyword evidence="8" id="KW-1185">Reference proteome</keyword>
<dbReference type="SUPFAM" id="SSF52096">
    <property type="entry name" value="ClpP/crotonase"/>
    <property type="match status" value="1"/>
</dbReference>
<dbReference type="InterPro" id="IPR029045">
    <property type="entry name" value="ClpP/crotonase-like_dom_sf"/>
</dbReference>
<evidence type="ECO:0000259" key="6">
    <source>
        <dbReference type="PROSITE" id="PS50106"/>
    </source>
</evidence>
<evidence type="ECO:0000313" key="7">
    <source>
        <dbReference type="EMBL" id="SFU63503.1"/>
    </source>
</evidence>
<dbReference type="SMART" id="SM00245">
    <property type="entry name" value="TSPc"/>
    <property type="match status" value="1"/>
</dbReference>